<comment type="subcellular location">
    <subcellularLocation>
        <location evidence="1">Golgi apparatus membrane</location>
        <topology evidence="1">Single-pass type IV membrane protein</topology>
    </subcellularLocation>
</comment>
<evidence type="ECO:0000256" key="9">
    <source>
        <dbReference type="ARBA" id="ARBA00023136"/>
    </source>
</evidence>
<feature type="coiled-coil region" evidence="10">
    <location>
        <begin position="28"/>
        <end position="157"/>
    </location>
</feature>
<feature type="coiled-coil region" evidence="10">
    <location>
        <begin position="371"/>
        <end position="426"/>
    </location>
</feature>
<keyword evidence="8 10" id="KW-0175">Coiled coil</keyword>
<keyword evidence="5" id="KW-0812">Transmembrane</keyword>
<evidence type="ECO:0000259" key="12">
    <source>
        <dbReference type="Pfam" id="PF25398"/>
    </source>
</evidence>
<comment type="caution">
    <text evidence="13">The sequence shown here is derived from an EMBL/GenBank/DDBJ whole genome shotgun (WGS) entry which is preliminary data.</text>
</comment>
<protein>
    <recommendedName>
        <fullName evidence="3">Protein CASP</fullName>
    </recommendedName>
</protein>
<keyword evidence="6" id="KW-1133">Transmembrane helix</keyword>
<evidence type="ECO:0000259" key="11">
    <source>
        <dbReference type="Pfam" id="PF08172"/>
    </source>
</evidence>
<dbReference type="GO" id="GO:0000139">
    <property type="term" value="C:Golgi membrane"/>
    <property type="evidence" value="ECO:0007669"/>
    <property type="project" value="UniProtKB-SubCell"/>
</dbReference>
<feature type="domain" description="CASP C-terminal" evidence="11">
    <location>
        <begin position="402"/>
        <end position="614"/>
    </location>
</feature>
<reference evidence="13" key="1">
    <citation type="submission" date="2020-05" db="EMBL/GenBank/DDBJ databases">
        <title>Phylogenomic resolution of chytrid fungi.</title>
        <authorList>
            <person name="Stajich J.E."/>
            <person name="Amses K."/>
            <person name="Simmons R."/>
            <person name="Seto K."/>
            <person name="Myers J."/>
            <person name="Bonds A."/>
            <person name="Quandt C.A."/>
            <person name="Barry K."/>
            <person name="Liu P."/>
            <person name="Grigoriev I."/>
            <person name="Longcore J.E."/>
            <person name="James T.Y."/>
        </authorList>
    </citation>
    <scope>NUCLEOTIDE SEQUENCE</scope>
    <source>
        <strain evidence="13">JEL0476</strain>
    </source>
</reference>
<evidence type="ECO:0000313" key="14">
    <source>
        <dbReference type="Proteomes" id="UP001211065"/>
    </source>
</evidence>
<dbReference type="EMBL" id="JADGJW010000001">
    <property type="protein sequence ID" value="KAJ3228470.1"/>
    <property type="molecule type" value="Genomic_DNA"/>
</dbReference>
<dbReference type="AlphaFoldDB" id="A0AAD5U8G6"/>
<evidence type="ECO:0000256" key="1">
    <source>
        <dbReference type="ARBA" id="ARBA00004409"/>
    </source>
</evidence>
<dbReference type="GO" id="GO:0006891">
    <property type="term" value="P:intra-Golgi vesicle-mediated transport"/>
    <property type="evidence" value="ECO:0007669"/>
    <property type="project" value="InterPro"/>
</dbReference>
<keyword evidence="7" id="KW-0333">Golgi apparatus</keyword>
<evidence type="ECO:0000256" key="2">
    <source>
        <dbReference type="ARBA" id="ARBA00006415"/>
    </source>
</evidence>
<evidence type="ECO:0000256" key="4">
    <source>
        <dbReference type="ARBA" id="ARBA00022448"/>
    </source>
</evidence>
<evidence type="ECO:0000313" key="13">
    <source>
        <dbReference type="EMBL" id="KAJ3228470.1"/>
    </source>
</evidence>
<keyword evidence="14" id="KW-1185">Reference proteome</keyword>
<dbReference type="Proteomes" id="UP001211065">
    <property type="component" value="Unassembled WGS sequence"/>
</dbReference>
<evidence type="ECO:0000256" key="3">
    <source>
        <dbReference type="ARBA" id="ARBA00018691"/>
    </source>
</evidence>
<evidence type="ECO:0000256" key="5">
    <source>
        <dbReference type="ARBA" id="ARBA00022692"/>
    </source>
</evidence>
<evidence type="ECO:0000256" key="8">
    <source>
        <dbReference type="ARBA" id="ARBA00023054"/>
    </source>
</evidence>
<gene>
    <name evidence="13" type="ORF">HK099_000025</name>
</gene>
<sequence length="617" mass="72503">MEGFEVASKIWTEINLTVLQKSLDTQSTEILENQKEGLNQRKKLSEQTKEFKKVPDSLKLNEFKNLLKAYQNEIDSITKRSKFAETSYLNEKSKRIEELNIVEAENKKLKEELNELNIKLISSSKNEKEVQTLKERLKNYEAKLNDMVQEKVNLKEQELRLDMNDKIRIYKETEYSLQRQLQQTKDQLITIQNSHDMTQAKLSDNTQKYDDKVAAKLAELDIVVMDFEQSQLKVAQLTRDNELLKKELAGTNDLKNEKLELEEKMLKVQEVEYSRLYTQVEKLQTELSELKSNFSNEKADMLKKNKTLVHETEELTKKLKSMEDYDKLKRELDILKSIEFPDTNFDTEWGEQAVSNVDTSYTLERLMLDRNKKLQNEITTLKMSLNDLNIELEAKTFESAENLKKNEELNKLVKKLEEDLFNLNSVYEKKKISNSNNEKFNEDPLSSIVESMIDTNNVNTPLGLKNSPMFSQTQGNENSSIVPILTSQRDRYRQRNAELEEQIREHVERISELCSKVETLKNENIKLYEKLKFTQSFNYSNSSAGRESVSNNLLDNEKNLYNNNYSNNYEDNYGGYKISRNNNSRQKEDYIQIDNKYKTIYEGSLDPFQRFHKQVTK</sequence>
<dbReference type="InterPro" id="IPR057476">
    <property type="entry name" value="Cux_N"/>
</dbReference>
<evidence type="ECO:0000256" key="6">
    <source>
        <dbReference type="ARBA" id="ARBA00022989"/>
    </source>
</evidence>
<dbReference type="Pfam" id="PF08172">
    <property type="entry name" value="CASP_C"/>
    <property type="match status" value="1"/>
</dbReference>
<dbReference type="PANTHER" id="PTHR14043:SF2">
    <property type="entry name" value="HOMEOBOX PROTEIN CUT"/>
    <property type="match status" value="1"/>
</dbReference>
<keyword evidence="9" id="KW-0472">Membrane</keyword>
<feature type="coiled-coil region" evidence="10">
    <location>
        <begin position="227"/>
        <end position="300"/>
    </location>
</feature>
<feature type="coiled-coil region" evidence="10">
    <location>
        <begin position="482"/>
        <end position="530"/>
    </location>
</feature>
<evidence type="ECO:0000256" key="10">
    <source>
        <dbReference type="SAM" id="Coils"/>
    </source>
</evidence>
<name>A0AAD5U8G6_9FUNG</name>
<evidence type="ECO:0000256" key="7">
    <source>
        <dbReference type="ARBA" id="ARBA00023034"/>
    </source>
</evidence>
<comment type="similarity">
    <text evidence="2">Belongs to the CASP family.</text>
</comment>
<accession>A0AAD5U8G6</accession>
<dbReference type="Pfam" id="PF25398">
    <property type="entry name" value="CUX1_N"/>
    <property type="match status" value="1"/>
</dbReference>
<dbReference type="InterPro" id="IPR012955">
    <property type="entry name" value="CASP_C"/>
</dbReference>
<keyword evidence="4" id="KW-0813">Transport</keyword>
<feature type="domain" description="Cux N-terminal" evidence="12">
    <location>
        <begin position="4"/>
        <end position="90"/>
    </location>
</feature>
<organism evidence="13 14">
    <name type="scientific">Clydaea vesicula</name>
    <dbReference type="NCBI Taxonomy" id="447962"/>
    <lineage>
        <taxon>Eukaryota</taxon>
        <taxon>Fungi</taxon>
        <taxon>Fungi incertae sedis</taxon>
        <taxon>Chytridiomycota</taxon>
        <taxon>Chytridiomycota incertae sedis</taxon>
        <taxon>Chytridiomycetes</taxon>
        <taxon>Lobulomycetales</taxon>
        <taxon>Lobulomycetaceae</taxon>
        <taxon>Clydaea</taxon>
    </lineage>
</organism>
<dbReference type="PANTHER" id="PTHR14043">
    <property type="entry name" value="CCAAT DISPLACEMENT PROTEIN-RELATED"/>
    <property type="match status" value="1"/>
</dbReference>
<proteinExistence type="inferred from homology"/>